<protein>
    <submittedName>
        <fullName evidence="1">Uncharacterized protein</fullName>
    </submittedName>
</protein>
<name>A0A0F9QNR4_9ZZZZ</name>
<sequence length="44" mass="4839">MYEFEVQRDSYQAIKTLQALNHVTTNYPPGSGLAGARALNNIVS</sequence>
<evidence type="ECO:0000313" key="1">
    <source>
        <dbReference type="EMBL" id="KKN06943.1"/>
    </source>
</evidence>
<accession>A0A0F9QNR4</accession>
<reference evidence="1" key="1">
    <citation type="journal article" date="2015" name="Nature">
        <title>Complex archaea that bridge the gap between prokaryotes and eukaryotes.</title>
        <authorList>
            <person name="Spang A."/>
            <person name="Saw J.H."/>
            <person name="Jorgensen S.L."/>
            <person name="Zaremba-Niedzwiedzka K."/>
            <person name="Martijn J."/>
            <person name="Lind A.E."/>
            <person name="van Eijk R."/>
            <person name="Schleper C."/>
            <person name="Guy L."/>
            <person name="Ettema T.J."/>
        </authorList>
    </citation>
    <scope>NUCLEOTIDE SEQUENCE</scope>
</reference>
<gene>
    <name evidence="1" type="ORF">LCGC14_1072220</name>
</gene>
<dbReference type="AlphaFoldDB" id="A0A0F9QNR4"/>
<comment type="caution">
    <text evidence="1">The sequence shown here is derived from an EMBL/GenBank/DDBJ whole genome shotgun (WGS) entry which is preliminary data.</text>
</comment>
<dbReference type="EMBL" id="LAZR01004625">
    <property type="protein sequence ID" value="KKN06943.1"/>
    <property type="molecule type" value="Genomic_DNA"/>
</dbReference>
<organism evidence="1">
    <name type="scientific">marine sediment metagenome</name>
    <dbReference type="NCBI Taxonomy" id="412755"/>
    <lineage>
        <taxon>unclassified sequences</taxon>
        <taxon>metagenomes</taxon>
        <taxon>ecological metagenomes</taxon>
    </lineage>
</organism>
<proteinExistence type="predicted"/>